<dbReference type="HOGENOM" id="CLU_107141_0_0_10"/>
<feature type="chain" id="PRO_5003221440" description="HmuY protein" evidence="1">
    <location>
        <begin position="21"/>
        <end position="234"/>
    </location>
</feature>
<dbReference type="InterPro" id="IPR025921">
    <property type="entry name" value="HmuY"/>
</dbReference>
<dbReference type="Proteomes" id="UP000005580">
    <property type="component" value="Unassembled WGS sequence"/>
</dbReference>
<protein>
    <recommendedName>
        <fullName evidence="4">HmuY protein</fullName>
    </recommendedName>
</protein>
<accession>E7RNP1</accession>
<evidence type="ECO:0008006" key="4">
    <source>
        <dbReference type="Google" id="ProtNLM"/>
    </source>
</evidence>
<dbReference type="EMBL" id="AEPE02000003">
    <property type="protein sequence ID" value="EFZ37334.1"/>
    <property type="molecule type" value="Genomic_DNA"/>
</dbReference>
<dbReference type="Pfam" id="PF14064">
    <property type="entry name" value="HmuY"/>
    <property type="match status" value="1"/>
</dbReference>
<dbReference type="PROSITE" id="PS51257">
    <property type="entry name" value="PROKAR_LIPOPROTEIN"/>
    <property type="match status" value="1"/>
</dbReference>
<feature type="signal peptide" evidence="1">
    <location>
        <begin position="1"/>
        <end position="20"/>
    </location>
</feature>
<dbReference type="RefSeq" id="WP_004367998.1">
    <property type="nucleotide sequence ID" value="NZ_GL833116.1"/>
</dbReference>
<reference evidence="2" key="1">
    <citation type="submission" date="2011-01" db="EMBL/GenBank/DDBJ databases">
        <authorList>
            <person name="Muzny D."/>
            <person name="Qin X."/>
            <person name="Buhay C."/>
            <person name="Dugan-Rocha S."/>
            <person name="Ding Y."/>
            <person name="Chen G."/>
            <person name="Hawes A."/>
            <person name="Holder M."/>
            <person name="Jhangiani S."/>
            <person name="Johnson A."/>
            <person name="Khan Z."/>
            <person name="Li Z."/>
            <person name="Liu W."/>
            <person name="Liu X."/>
            <person name="Perez L."/>
            <person name="Shen H."/>
            <person name="Wang Q."/>
            <person name="Watt J."/>
            <person name="Xi L."/>
            <person name="Xin Y."/>
            <person name="Zhou J."/>
            <person name="Deng J."/>
            <person name="Jiang H."/>
            <person name="Liu Y."/>
            <person name="Qu J."/>
            <person name="Song X.-Z."/>
            <person name="Zhang L."/>
            <person name="Villasana D."/>
            <person name="Johnson A."/>
            <person name="Liu J."/>
            <person name="Liyanage D."/>
            <person name="Lorensuhewa L."/>
            <person name="Robinson T."/>
            <person name="Song A."/>
            <person name="Song B.-B."/>
            <person name="Dinh H."/>
            <person name="Thornton R."/>
            <person name="Coyle M."/>
            <person name="Francisco L."/>
            <person name="Jackson L."/>
            <person name="Javaid M."/>
            <person name="Korchina V."/>
            <person name="Kovar C."/>
            <person name="Mata R."/>
            <person name="Mathew T."/>
            <person name="Ngo R."/>
            <person name="Nguyen L."/>
            <person name="Nguyen N."/>
            <person name="Okwuonu G."/>
            <person name="Ongeri F."/>
            <person name="Pham C."/>
            <person name="Simmons D."/>
            <person name="Wilczek-Boney K."/>
            <person name="Hale W."/>
            <person name="Jakkamsetti A."/>
            <person name="Pham P."/>
            <person name="Ruth R."/>
            <person name="San Lucas F."/>
            <person name="Warren J."/>
            <person name="Zhang J."/>
            <person name="Zhao Z."/>
            <person name="Zhou C."/>
            <person name="Zhu D."/>
            <person name="Lee S."/>
            <person name="Bess C."/>
            <person name="Blankenburg K."/>
            <person name="Forbes L."/>
            <person name="Fu Q."/>
            <person name="Gubbala S."/>
            <person name="Hirani K."/>
            <person name="Jayaseelan J.C."/>
            <person name="Lara F."/>
            <person name="Munidasa M."/>
            <person name="Palculict T."/>
            <person name="Patil S."/>
            <person name="Pu L.-L."/>
            <person name="Saada N."/>
            <person name="Tang L."/>
            <person name="Weissenberger G."/>
            <person name="Zhu Y."/>
            <person name="Hemphill L."/>
            <person name="Shang Y."/>
            <person name="Youmans B."/>
            <person name="Ayvaz T."/>
            <person name="Ross M."/>
            <person name="Santibanez J."/>
            <person name="Aqrawi P."/>
            <person name="Gross S."/>
            <person name="Joshi V."/>
            <person name="Fowler G."/>
            <person name="Nazareth L."/>
            <person name="Reid J."/>
            <person name="Worley K."/>
            <person name="Petrosino J."/>
            <person name="Highlander S."/>
            <person name="Gibbs R."/>
        </authorList>
    </citation>
    <scope>NUCLEOTIDE SEQUENCE [LARGE SCALE GENOMIC DNA]</scope>
    <source>
        <strain evidence="2">ATCC 33269</strain>
    </source>
</reference>
<evidence type="ECO:0000256" key="1">
    <source>
        <dbReference type="SAM" id="SignalP"/>
    </source>
</evidence>
<keyword evidence="3" id="KW-1185">Reference proteome</keyword>
<keyword evidence="1" id="KW-0732">Signal</keyword>
<dbReference type="AlphaFoldDB" id="E7RNP1"/>
<organism evidence="2 3">
    <name type="scientific">Hoylesella oralis ATCC 33269</name>
    <dbReference type="NCBI Taxonomy" id="873533"/>
    <lineage>
        <taxon>Bacteria</taxon>
        <taxon>Pseudomonadati</taxon>
        <taxon>Bacteroidota</taxon>
        <taxon>Bacteroidia</taxon>
        <taxon>Bacteroidales</taxon>
        <taxon>Prevotellaceae</taxon>
        <taxon>Hoylesella</taxon>
    </lineage>
</organism>
<sequence length="234" mass="26301">MKTKLFLALCLVMIIVSACSNNNDEPANRVDPKDVKAKSASFPASAYDSWVFVNLENGDTAIRKDVNEWEYHQLIVENGKYKRNADGSLAYEVTKTVKAGTPNEPKTWHLAFHVYDVRTNGGEAMITKETMLDKVKLTDLTSGTYEADKDIFIVVDMAGMQKNLMGYSKGQANLVLGKWLTSVGMPPKRTLSDKVFVVKFKDGSYALLKFNDYLDDTGKQKMIKFDYKLIKKNA</sequence>
<dbReference type="eggNOG" id="ENOG5032ZX3">
    <property type="taxonomic scope" value="Bacteria"/>
</dbReference>
<comment type="caution">
    <text evidence="2">The sequence shown here is derived from an EMBL/GenBank/DDBJ whole genome shotgun (WGS) entry which is preliminary data.</text>
</comment>
<gene>
    <name evidence="2" type="ORF">HMPREF0663_10792</name>
</gene>
<evidence type="ECO:0000313" key="2">
    <source>
        <dbReference type="EMBL" id="EFZ37334.1"/>
    </source>
</evidence>
<dbReference type="CDD" id="cd12105">
    <property type="entry name" value="HmuY"/>
    <property type="match status" value="1"/>
</dbReference>
<evidence type="ECO:0000313" key="3">
    <source>
        <dbReference type="Proteomes" id="UP000005580"/>
    </source>
</evidence>
<proteinExistence type="predicted"/>
<name>E7RNP1_9BACT</name>